<feature type="domain" description="Trimeric autotransporter adhesin YadA-like stalk" evidence="13">
    <location>
        <begin position="1223"/>
        <end position="1260"/>
    </location>
</feature>
<keyword evidence="6" id="KW-0812">Transmembrane</keyword>
<feature type="domain" description="Trimeric autotransporter adhesin YadA-like stalk" evidence="13">
    <location>
        <begin position="4281"/>
        <end position="4318"/>
    </location>
</feature>
<feature type="domain" description="Trimeric autotransporter adhesin YadA-like stalk" evidence="13">
    <location>
        <begin position="1677"/>
        <end position="1714"/>
    </location>
</feature>
<evidence type="ECO:0000256" key="8">
    <source>
        <dbReference type="ARBA" id="ARBA00022927"/>
    </source>
</evidence>
<dbReference type="InterPro" id="IPR008640">
    <property type="entry name" value="Adhesin_Head_dom"/>
</dbReference>
<keyword evidence="8" id="KW-0653">Protein transport</keyword>
<feature type="domain" description="Trimeric autotransporter adhesin YadA-like stalk" evidence="13">
    <location>
        <begin position="4148"/>
        <end position="4188"/>
    </location>
</feature>
<evidence type="ECO:0000256" key="10">
    <source>
        <dbReference type="ARBA" id="ARBA00023237"/>
    </source>
</evidence>
<feature type="domain" description="Trimeric autotransporter adhesin YadA-like head" evidence="12">
    <location>
        <begin position="45"/>
        <end position="71"/>
    </location>
</feature>
<evidence type="ECO:0000256" key="1">
    <source>
        <dbReference type="ARBA" id="ARBA00004241"/>
    </source>
</evidence>
<dbReference type="SUPFAM" id="SSF54523">
    <property type="entry name" value="Pili subunits"/>
    <property type="match status" value="1"/>
</dbReference>
<feature type="domain" description="Trimeric autotransporter adhesin YadA-like stalk" evidence="13">
    <location>
        <begin position="2838"/>
        <end position="2876"/>
    </location>
</feature>
<feature type="domain" description="Trimeric autotransporter adhesin YadA-like stalk" evidence="13">
    <location>
        <begin position="1354"/>
        <end position="1393"/>
    </location>
</feature>
<keyword evidence="4" id="KW-0813">Transport</keyword>
<evidence type="ECO:0000256" key="6">
    <source>
        <dbReference type="ARBA" id="ARBA00022692"/>
    </source>
</evidence>
<dbReference type="Gene3D" id="1.20.5.170">
    <property type="match status" value="21"/>
</dbReference>
<keyword evidence="5" id="KW-1134">Transmembrane beta strand</keyword>
<feature type="domain" description="Trimeric autotransporter adhesin YadA-like stalk" evidence="13">
    <location>
        <begin position="224"/>
        <end position="254"/>
    </location>
</feature>
<comment type="similarity">
    <text evidence="3">Belongs to the autotransporter-2 (AT-2) (TC 1.B.40) family.</text>
</comment>
<evidence type="ECO:0000259" key="13">
    <source>
        <dbReference type="Pfam" id="PF05662"/>
    </source>
</evidence>
<dbReference type="CDD" id="cd12820">
    <property type="entry name" value="LbR_YadA-like"/>
    <property type="match status" value="1"/>
</dbReference>
<dbReference type="Gene3D" id="2.150.10.10">
    <property type="entry name" value="Serralysin-like metalloprotease, C-terminal"/>
    <property type="match status" value="4"/>
</dbReference>
<dbReference type="InterPro" id="IPR008635">
    <property type="entry name" value="Coiled_stalk_dom"/>
</dbReference>
<protein>
    <submittedName>
        <fullName evidence="14">Surface protein/Bartonella adhesin</fullName>
    </submittedName>
</protein>
<feature type="domain" description="Trimeric autotransporter adhesin YadA-like stalk" evidence="13">
    <location>
        <begin position="967"/>
        <end position="995"/>
    </location>
</feature>
<dbReference type="GO" id="GO:0009279">
    <property type="term" value="C:cell outer membrane"/>
    <property type="evidence" value="ECO:0007669"/>
    <property type="project" value="UniProtKB-SubCell"/>
</dbReference>
<dbReference type="RefSeq" id="WP_012230508.1">
    <property type="nucleotide sequence ID" value="NC_010161.1"/>
</dbReference>
<proteinExistence type="inferred from homology"/>
<feature type="domain" description="Trimeric autotransporter adhesin YadA-like stalk" evidence="13">
    <location>
        <begin position="4884"/>
        <end position="4911"/>
    </location>
</feature>
<sequence length="5035" mass="532272">MALAEGKKSIAIGGEGRWEDNPIPPEGRTIAQGEESIAIGRRAKAINDQTLAIGSHAQVTGNRSIALGYDALSSKENSIAIGYMSHALGKSSVAIGGEYNAGKENDYTTAKSDYSTAVGAVSKALEYGSTALGHRAYAFAKNAISIGFYSEANGVGSIALGSDSNVKVDGGVAIGNNSVSNRAAGVFGYAPSLKGEVATNATAQWKSTSGAVSVGDFGQNITRQIIGVAAGSDVTDAANVGQLKDLKTFVKENGWKLSVGGKNGKTVLMDSDVDFSTGSTNLKITKGNEDNKVKFDLAQDVTLTSLKAGTNTLDATGLIITGGPKITTGGIDAGNKKITSIKDGTLSADSHEAVSGSQLFAANNEIANVRDSILVKQVTEMSLSRSLRDSGAGLITIGRGTGGNEISILNKGNAGRKLSGLLGGDLSASSDEAVNGGQLNSTATHVARYLGGGIDFGNGQWNEAKFKVKTLNSENNEVEEKTYDSVSEALEGIGLSFTEIGNKINNEVNNIVNDSLVKQDDTTKQITIGGANEGSTISIANKDGASRTISGVAAGTADTDAVNFSQLQKVEKDVKEQVAASSFVKQNSETRHITIGKETDGDKIDVANNKNEQRTLTGIKDGALSADSHEAVSGSQLFTTNQNVTTVTSGLKTASENIAKYLGGGASYKEGAWTAPTFKIKSVNTDGEEKEATYSDVASALSGVGSSITNVQNKLTEQVNNVVNKVESESFVQQDKTTHNLTIGAKVAGGEINIANKDKGDRTLSGLKAATKDNEAVNKGQLDTNIKKVEDKLAEAVGNVTQQVQGDALLWSDTDNAFVADHKKDGAKTKSKITHLSDGNIASGSTDAVTGGQLYSMNEQLATYFGGEAGYNEKGEWKAPTFKVKTVQEDGNSEEKAYQNVAEALAGVGTSFTNVQNKITNEITNQINHLQSEDSAVVHYDKDDKNGTINYASITLGGKDKTPTALHNIADGAISSESHDAINGKQINKIGEDIAKFLGGEASFKNGVLKSPTYKLSYIAKDGVVTESSLDGVGTALAGLDSNIKNVNDRIKEVSEGVAQDSLNWSNAEGAFVAQHEKEGEKTNSKIKYLAAGEISAASTEAINGSQLFETNNNVATYFGGGAGYDEKGNWKAPTFKVKTVTDNGEAEEQEYKNVAEAFEGVGTSITNVQNKVTNDITNKFNDFTQNITNITQQVQGDALLWNEDEGAFVADHGKDDKKANSKLTHLLDGTISKDSTDAITGKQLYSLSDNVAKSFGDGAGYDAEGNWKTPTFKVKTVKDNGESEEQEYKNVAAAFEGVGASFTNIKKDITNQINHLQSEDSAVVHYDKKDEGETDYASITLGGKDKTSTALRNVADGKIAKDSHDAITGGQINKIGEDITKYLGGESSFKDGALTGPSYNLSDVSKDGQITDKSFTDVGKAFEGLDSNIKNVNDRIKEVSEGVAQDSLSWSKGDGAFSAQHGSGDTKANSKIKFLSAGDVSANSTEAINGSQVYSLSDQFAKYLDVNAGYDAKGEWKAPSFTVNAVKDDGVTIEEKKYDTVAEALSDVGNSFTNIKKDITNVVSDSLVKWDEEQQVVKIGAEKHGNKITISDQDSKDRILSGVKDAEHSNEAVNKGQLDDNVTKLSDEIADVRSVAVFYDEEAEPKGGNPLIRSARKVNKTSVTFGDPQTGTVALHNVGNGSISSESHDAINGSQLFETNKNVATYLGGGAKYENGAWVAPSFKVKTVNEDGSKVEETSYDNVAAAFEGVGSSFTNIHKELKNEISQVVGNSLVKQDDAGLITIGKEVAGSEINVANKTGEERTLSGVKAATKDNEAVNKKQLEEHLKDLSSSLQSDESAVVHYDKTGDKTDYTSVTLGKGKDSAPVGLHNVADGQIAESSHDAINGGQINKIGEDIAKYLGGESSFKDGTLTGPSYKLSEVTKDGQVTDKSFTDVGKAFEGLDSNIKNVNDRIKEVSEGVAQDSLSWSKGDGAFSAQHGSGDTKANSKIKFLSAGDVSANSTEAINGSQVYSLSDQFAKYLDVNAGYDAKGEWKAPSFTVNAVKDDGVTIEEKKYDTVAEALSDVGNSFTNIKKDITNVVSDSLVKWDEEQQVVKIGAEKHGNKITISDQDSKDRILSGVKDAEHSNEAVNKGQLDDNVTKLSDEIADVRSVAVFYDEEAEPKGGNPLIRSARKVNKTSVTFGDPKTGTVALHNVGNGSISSESHDAINGSQLFETNKNVATYLGGGAKYENGAWVAPSFKVKTVNEDGSKVEETSYDNVAAAFEGVGSSFTNIHKELKNEISQVVGNSLVKQDDAGLITIGKEVAGSEINVANKTGEERTLSGVKAATKDNEAVNKKQLEEHLKDLSSSLQSDESAVVHYDKTGDKTDYTSVTLGKGKDSAPVGLHNVADGQIAESSHDAINGGQINKIGEDIAKYLGGESSFKDGTLTGPSYKLSEVTKDGQVTDKSFTDVGKAFEGLDSNIKNVNDRIKEVSEGVAQDSLSWSKSDGAFVALHGEKEGEKVNSKITSLAAGSIASGSSDAVTGGQLYTLNQTLATYLGGGAGYNEEGKWNGPTFKVKSYNEDGEEVEEERGSVSEAFDLVNQSFTDLHKEVNSKINQVLGDSLVKQDETSKLINIGKEVEGSEINIANKTGAYRTLSGLKKAEKGDEAVNKTQLDEETEARTAAINKVNSTAVFYDIIEDEDSGDSRQRSPGLSKRSVTFGDADAVALRNVAAGKIEKDSTEAVTGGQVHTLTHDVSKILGGGVGFENGQLSKDKFTVQAFNSEKNAVEGTSYDSVADAFEGVGKSFTNVVTSFNKKVDNITESVQGDALLWDDKAKAFVALHGKGDARANSKITSLAAGDITSGSTDAVNGSQLHSLGEEVSKSLGGEASYKDGAWSAPNFKIKIVKEDGQEEDKSYPDVAAAFAGVGSSFTNIHKELKNEISQVVSDSLVKQDKESKVIKIGAEKGGTSINIANSGDAARALSGVKAGSLTKESTDAINGSQLYSLNQTLASYFGGGAKYENGAWVAPSFKVKTVNEDGSKVEEKSYDDVAAAFAGVGSSFSNLHNELKHEISQVVGDSLVKQDEKTHVIAVGGEKSGTKVTLANVDNAARTLLGVKSGELSETSTEAVNGSQLFATNEHVSSVSKDLEIAATDIAKTLGGGAEYKEGKWVSPSFKVKTINEDGEAGEEAYASVSAAFEGVGSSFTNIKNELKNEISQVVSDNLVKFDEKSRVIKIGSEKDGSSITLGNSEGMARSLSGVKSGVVSEESTDAINGSQLYTLNQTLATYFGGGAKYENGTWIAPKFVVKTVNKEGDAVEETSYDNVSAAFAGVGTSFENLQKKVTESNTQVTENIKQNALLWSDSDKAFVAQHGEKEGAKTNSKIKYLSNGEISSSSSDAVAGNQLHALGEEVSRTLGGEAKYENGTWTSPKFTVKTVNKESNAVEETSYDDVVAAFAGVGTSFENLQKKVTESNTQVTENIKQNALLWSDSDKAFVAQHGEGDAKTNSKIKHLSNGEISASSSDAVAGNQLHALGEEVSKTLGGNAKYENGTWTSPKFTVKTVRKESDAVEETSYDDVAAAFAGVGTSFENLQKKVTESNTQVTENIKQNALLWSDSDKAFVAQHGEGDAKTNSKITHLSDGKIASGSSDAVTGGQLYSMNEQLASYLGGGSGYDEKGKWTAPNFKVKTVKEDGKEEDKSYGNVAAAFEGVGSSFTNIKNDLSNQINNAITNVKGESLVKWDEETQHINIGGEKDDATINIADKNKNNRILSGVKAAENDNEAVNKGQLDQGIEDVRSVAVLYDEEVEPKGVNPLIRTARKVNKNSVTFGDPKTGTVALHNVGNGIVSSDSHDAINGSQLFETNKTVASYLGGGAQYEEGKWTGPTFKVKTFKEDGKEVEEERGSVSDAFDLVNQSFTDLHNEVNSKINQVVSDNLVKFDEKTNLIRVGGEKDGASISIADKGSKDRRLSGLKAAENDNEAVNKGQLDESLNDLSNKLQSEDSAVVLYDKTEGENSTTNYASVTFGKGKDRSPVGLHNVADGKIGEGSHDAINGSQLYTLGNGLAHSLGGEAKYENGTWIAPKFVVKTVNKEGDAVEEASYDDVAAAFAGVGTSFENLQKKVTESNTQVTENIKQNALLWSDSDKAFVAQHGEGDAKTNSKIKHLADGNITSGSTDAINGSQLFETNDKVATYLGGGASYKDGAWTDPSFKVKIVNEDGSKVEEKSYDDVAAAFAGVGSSFTNIHKELKNEINQVVSDSLVKQDKESKVIKIGAEKGGTSINIANSGDAARALSGVKAGSLTEESTDAINGSQLYSLNQTLASYFGGGAKYENGAWVAPSFKVKTVNEDGSKVEEKSYDDVAKAFASVGNSFSNLHQELKNEISQVVGDSLVKQDEKTHVIAVGGEKSGTKVTLANVDNAARALLGVKSGELSETSTEAVNGSQLFATNEHVSSVSKDLEIAATDIAKTLGGGAEYKEGKWVSPSFKVKTINEDGEAGEEAYGSVSAAFEGVGSSFTNIKNELKNEISQVVSDNLVKFDEKSRVIKIGSEKDGSSITLANSEGMARSLSGVKSGVVSEESTDAINGSQLYTLNQTLATYFGGGAKYENGTWVAPSFKVKTVNEDGSKVEETSYDNVSEAFAGVGTSFENLHQELKNEINQVAGDSLVKQDEKTHVISVGGEKSGTEVTLANIDGAARTLSGVKAGLLSEGSMEAINGSQLYSMSNALASYFGGGAKYENGEWKVPAFKVTGFKSDGSSDDEKSYNDVASAFEGINGSMSTINNRISDVEKTVTSNGLNWNDEVGAYDGKHNGSSSKISNVADGLIEEGSQDVVNGGQLWQTNDRVSKVESKVDSIDQQVKDIATSTDGAVKYDKDEAGHKTNKVTLVGGDESDPVLIDNVADGKIESGSKEAINGGQLHDYTDQQMKIVLDDAKKYTDEHLKDMVNNGVDEAKSYTDIKFETLNYAIEDVRKEARQAAAIGLAVSNLRYYDIPGSVSISFGSGLWRSQSAFAVGAGYTSEDGNIRSNVSITSAGGHWGIGAGITLRLR</sequence>
<dbReference type="eggNOG" id="COG5295">
    <property type="taxonomic scope" value="Bacteria"/>
</dbReference>
<evidence type="ECO:0000256" key="9">
    <source>
        <dbReference type="ARBA" id="ARBA00023136"/>
    </source>
</evidence>
<feature type="domain" description="Trimeric autotransporter adhesin YadA-like stalk" evidence="13">
    <location>
        <begin position="2389"/>
        <end position="2429"/>
    </location>
</feature>
<dbReference type="GO" id="GO:0015031">
    <property type="term" value="P:protein transport"/>
    <property type="evidence" value="ECO:0007669"/>
    <property type="project" value="UniProtKB-KW"/>
</dbReference>
<dbReference type="InterPro" id="IPR011049">
    <property type="entry name" value="Serralysin-like_metalloprot_C"/>
</dbReference>
<feature type="domain" description="Trimeric autotransporter adhesin YadA-like stalk" evidence="13">
    <location>
        <begin position="4803"/>
        <end position="4835"/>
    </location>
</feature>
<feature type="domain" description="Trimeric autotransporter adhesin YadA-like C-terminal membrane anchor" evidence="11">
    <location>
        <begin position="4976"/>
        <end position="5031"/>
    </location>
</feature>
<feature type="domain" description="Trimeric autotransporter adhesin YadA-like stalk" evidence="13">
    <location>
        <begin position="832"/>
        <end position="870"/>
    </location>
</feature>
<evidence type="ECO:0000256" key="3">
    <source>
        <dbReference type="ARBA" id="ARBA00005848"/>
    </source>
</evidence>
<feature type="domain" description="Trimeric autotransporter adhesin YadA-like stalk" evidence="13">
    <location>
        <begin position="2195"/>
        <end position="2232"/>
    </location>
</feature>
<feature type="domain" description="Trimeric autotransporter adhesin YadA-like stalk" evidence="13">
    <location>
        <begin position="3622"/>
        <end position="3658"/>
    </location>
</feature>
<reference evidence="14 15" key="1">
    <citation type="journal article" date="2007" name="Nat. Genet.">
        <title>Genomic analysis of Bartonella identifies type IV secretion systems as host adaptability factors.</title>
        <authorList>
            <person name="Saenz H.L."/>
            <person name="Engel P."/>
            <person name="Stoeckli M.C."/>
            <person name="Lanz C."/>
            <person name="Raddatz G."/>
            <person name="Vayssier-Taussat M."/>
            <person name="Birtles R."/>
            <person name="Schuster S.C."/>
            <person name="Dehio C."/>
        </authorList>
    </citation>
    <scope>NUCLEOTIDE SEQUENCE [LARGE SCALE GENOMIC DNA]</scope>
    <source>
        <strain evidence="15">DSM 28219 / CCUG 45778 / CIP 105476 / IBS 506</strain>
    </source>
</reference>
<dbReference type="Gene3D" id="4.10.80.270">
    <property type="match status" value="2"/>
</dbReference>
<feature type="domain" description="Trimeric autotransporter adhesin YadA-like stalk" evidence="13">
    <location>
        <begin position="4414"/>
        <end position="4441"/>
    </location>
</feature>
<feature type="domain" description="Trimeric autotransporter adhesin YadA-like stalk" evidence="13">
    <location>
        <begin position="3827"/>
        <end position="3862"/>
    </location>
</feature>
<dbReference type="Pfam" id="PF05658">
    <property type="entry name" value="YadA_head"/>
    <property type="match status" value="4"/>
</dbReference>
<keyword evidence="7" id="KW-0732">Signal</keyword>
<evidence type="ECO:0000313" key="15">
    <source>
        <dbReference type="Proteomes" id="UP000001592"/>
    </source>
</evidence>
<name>A9IM93_BART1</name>
<feature type="domain" description="Trimeric autotransporter adhesin YadA-like stalk" evidence="13">
    <location>
        <begin position="2970"/>
        <end position="3007"/>
    </location>
</feature>
<feature type="domain" description="Trimeric autotransporter adhesin YadA-like stalk" evidence="13">
    <location>
        <begin position="3103"/>
        <end position="3130"/>
    </location>
</feature>
<keyword evidence="9" id="KW-0472">Membrane</keyword>
<feature type="domain" description="Trimeric autotransporter adhesin YadA-like stalk" evidence="13">
    <location>
        <begin position="3245"/>
        <end position="3282"/>
    </location>
</feature>
<evidence type="ECO:0000259" key="12">
    <source>
        <dbReference type="Pfam" id="PF05658"/>
    </source>
</evidence>
<evidence type="ECO:0000256" key="4">
    <source>
        <dbReference type="ARBA" id="ARBA00022448"/>
    </source>
</evidence>
<feature type="domain" description="Trimeric autotransporter adhesin YadA-like stalk" evidence="13">
    <location>
        <begin position="549"/>
        <end position="576"/>
    </location>
</feature>
<dbReference type="InterPro" id="IPR005594">
    <property type="entry name" value="YadA_C"/>
</dbReference>
<evidence type="ECO:0000259" key="11">
    <source>
        <dbReference type="Pfam" id="PF03895"/>
    </source>
</evidence>
<gene>
    <name evidence="14" type="primary">badA</name>
    <name evidence="14" type="ordered locus">BT_0168</name>
</gene>
<feature type="domain" description="Trimeric autotransporter adhesin YadA-like head" evidence="12">
    <location>
        <begin position="74"/>
        <end position="97"/>
    </location>
</feature>
<dbReference type="Gene3D" id="6.10.250.2030">
    <property type="match status" value="16"/>
</dbReference>
<feature type="domain" description="Trimeric autotransporter adhesin YadA-like stalk" evidence="13">
    <location>
        <begin position="2509"/>
        <end position="2547"/>
    </location>
</feature>
<feature type="domain" description="Trimeric autotransporter adhesin YadA-like stalk" evidence="13">
    <location>
        <begin position="3496"/>
        <end position="3534"/>
    </location>
</feature>
<organism evidence="14 15">
    <name type="scientific">Bartonella tribocorum (strain DSM 28219 / CCUG 45778 / CIP 105476 / IBS 506)</name>
    <dbReference type="NCBI Taxonomy" id="382640"/>
    <lineage>
        <taxon>Bacteria</taxon>
        <taxon>Pseudomonadati</taxon>
        <taxon>Pseudomonadota</taxon>
        <taxon>Alphaproteobacteria</taxon>
        <taxon>Hyphomicrobiales</taxon>
        <taxon>Bartonellaceae</taxon>
        <taxon>Bartonella</taxon>
    </lineage>
</organism>
<dbReference type="KEGG" id="btr:BT_0168"/>
<dbReference type="Pfam" id="PF03895">
    <property type="entry name" value="YadA_anchor"/>
    <property type="match status" value="1"/>
</dbReference>
<dbReference type="InterPro" id="IPR045584">
    <property type="entry name" value="Pilin-like"/>
</dbReference>
<dbReference type="NCBIfam" id="NF033870">
    <property type="entry name" value="VOMP_auto_Cterm"/>
    <property type="match status" value="1"/>
</dbReference>
<dbReference type="HOGENOM" id="CLU_223335_0_0_5"/>
<evidence type="ECO:0000256" key="5">
    <source>
        <dbReference type="ARBA" id="ARBA00022452"/>
    </source>
</evidence>
<dbReference type="GO" id="GO:0009986">
    <property type="term" value="C:cell surface"/>
    <property type="evidence" value="ECO:0007669"/>
    <property type="project" value="UniProtKB-SubCell"/>
</dbReference>
<evidence type="ECO:0000256" key="2">
    <source>
        <dbReference type="ARBA" id="ARBA00004442"/>
    </source>
</evidence>
<feature type="domain" description="Trimeric autotransporter adhesin YadA-like stalk" evidence="13">
    <location>
        <begin position="4024"/>
        <end position="4056"/>
    </location>
</feature>
<feature type="domain" description="Trimeric autotransporter adhesin YadA-like head" evidence="12">
    <location>
        <begin position="152"/>
        <end position="178"/>
    </location>
</feature>
<dbReference type="Gene3D" id="6.20.50.100">
    <property type="match status" value="1"/>
</dbReference>
<dbReference type="Pfam" id="PF05662">
    <property type="entry name" value="YadA_stalk"/>
    <property type="match status" value="28"/>
</dbReference>
<comment type="subcellular location">
    <subcellularLocation>
        <location evidence="2">Cell outer membrane</location>
    </subcellularLocation>
    <subcellularLocation>
        <location evidence="1">Cell surface</location>
    </subcellularLocation>
</comment>
<feature type="domain" description="Trimeric autotransporter adhesin YadA-like stalk" evidence="13">
    <location>
        <begin position="1090"/>
        <end position="1123"/>
    </location>
</feature>
<keyword evidence="10" id="KW-0998">Cell outer membrane</keyword>
<dbReference type="Gene3D" id="6.10.250.2040">
    <property type="match status" value="3"/>
</dbReference>
<evidence type="ECO:0000313" key="14">
    <source>
        <dbReference type="EMBL" id="CAK00652.1"/>
    </source>
</evidence>
<dbReference type="Gene3D" id="2.20.70.140">
    <property type="match status" value="1"/>
</dbReference>
<dbReference type="EMBL" id="AM260525">
    <property type="protein sequence ID" value="CAK00652.1"/>
    <property type="molecule type" value="Genomic_DNA"/>
</dbReference>
<feature type="domain" description="Trimeric autotransporter adhesin YadA-like stalk" evidence="13">
    <location>
        <begin position="4556"/>
        <end position="4593"/>
    </location>
</feature>
<feature type="domain" description="Trimeric autotransporter adhesin YadA-like head" evidence="12">
    <location>
        <begin position="128"/>
        <end position="150"/>
    </location>
</feature>
<feature type="domain" description="Trimeric autotransporter adhesin YadA-like stalk" evidence="13">
    <location>
        <begin position="1871"/>
        <end position="1911"/>
    </location>
</feature>
<dbReference type="Gene3D" id="6.10.250.2120">
    <property type="match status" value="1"/>
</dbReference>
<dbReference type="SUPFAM" id="SSF101967">
    <property type="entry name" value="Adhesin YadA, collagen-binding domain"/>
    <property type="match status" value="3"/>
</dbReference>
<feature type="domain" description="Trimeric autotransporter adhesin YadA-like stalk" evidence="13">
    <location>
        <begin position="4688"/>
        <end position="4723"/>
    </location>
</feature>
<feature type="domain" description="Trimeric autotransporter adhesin YadA-like stalk" evidence="13">
    <location>
        <begin position="433"/>
        <end position="458"/>
    </location>
</feature>
<dbReference type="Gene3D" id="3.30.1300.30">
    <property type="entry name" value="GSPII I/J protein-like"/>
    <property type="match status" value="1"/>
</dbReference>
<accession>A9IM93</accession>
<evidence type="ECO:0000256" key="7">
    <source>
        <dbReference type="ARBA" id="ARBA00022729"/>
    </source>
</evidence>
<dbReference type="Proteomes" id="UP000001592">
    <property type="component" value="Chromosome"/>
</dbReference>
<keyword evidence="15" id="KW-1185">Reference proteome</keyword>